<sequence length="76" mass="9113">RPTQRTSPDGLQQMHDGAALTEQLRDTTMSSGDRRRLLRERNRIRDSRAVNTLFHQYRHRPYVTYENFVNPKERQS</sequence>
<reference evidence="2" key="1">
    <citation type="submission" date="2020-01" db="EMBL/GenBank/DDBJ databases">
        <title>Genome Sequencing of Three Apophysomyces-Like Fungal Strains Confirms a Novel Fungal Genus in the Mucoromycota with divergent Burkholderia-like Endosymbiotic Bacteria.</title>
        <authorList>
            <person name="Stajich J.E."/>
            <person name="Macias A.M."/>
            <person name="Carter-House D."/>
            <person name="Lovett B."/>
            <person name="Kasson L.R."/>
            <person name="Berry K."/>
            <person name="Grigoriev I."/>
            <person name="Chang Y."/>
            <person name="Spatafora J."/>
            <person name="Kasson M.T."/>
        </authorList>
    </citation>
    <scope>NUCLEOTIDE SEQUENCE</scope>
    <source>
        <strain evidence="2">NRRL A-21654</strain>
    </source>
</reference>
<dbReference type="OrthoDB" id="10609004at2759"/>
<evidence type="ECO:0000313" key="2">
    <source>
        <dbReference type="EMBL" id="KAF7720571.1"/>
    </source>
</evidence>
<feature type="region of interest" description="Disordered" evidence="1">
    <location>
        <begin position="1"/>
        <end position="40"/>
    </location>
</feature>
<accession>A0A8H7BNA8</accession>
<evidence type="ECO:0000313" key="3">
    <source>
        <dbReference type="Proteomes" id="UP000605846"/>
    </source>
</evidence>
<protein>
    <submittedName>
        <fullName evidence="2">Uncharacterized protein</fullName>
    </submittedName>
</protein>
<dbReference type="EMBL" id="JABAYA010000535">
    <property type="protein sequence ID" value="KAF7720571.1"/>
    <property type="molecule type" value="Genomic_DNA"/>
</dbReference>
<dbReference type="Proteomes" id="UP000605846">
    <property type="component" value="Unassembled WGS sequence"/>
</dbReference>
<proteinExistence type="predicted"/>
<keyword evidence="3" id="KW-1185">Reference proteome</keyword>
<gene>
    <name evidence="2" type="ORF">EC973_007387</name>
</gene>
<organism evidence="2 3">
    <name type="scientific">Apophysomyces ossiformis</name>
    <dbReference type="NCBI Taxonomy" id="679940"/>
    <lineage>
        <taxon>Eukaryota</taxon>
        <taxon>Fungi</taxon>
        <taxon>Fungi incertae sedis</taxon>
        <taxon>Mucoromycota</taxon>
        <taxon>Mucoromycotina</taxon>
        <taxon>Mucoromycetes</taxon>
        <taxon>Mucorales</taxon>
        <taxon>Mucorineae</taxon>
        <taxon>Mucoraceae</taxon>
        <taxon>Apophysomyces</taxon>
    </lineage>
</organism>
<feature type="non-terminal residue" evidence="2">
    <location>
        <position position="1"/>
    </location>
</feature>
<dbReference type="AlphaFoldDB" id="A0A8H7BNA8"/>
<comment type="caution">
    <text evidence="2">The sequence shown here is derived from an EMBL/GenBank/DDBJ whole genome shotgun (WGS) entry which is preliminary data.</text>
</comment>
<evidence type="ECO:0000256" key="1">
    <source>
        <dbReference type="SAM" id="MobiDB-lite"/>
    </source>
</evidence>
<name>A0A8H7BNA8_9FUNG</name>
<feature type="compositionally biased region" description="Polar residues" evidence="1">
    <location>
        <begin position="1"/>
        <end position="10"/>
    </location>
</feature>